<dbReference type="PANTHER" id="PTHR43798">
    <property type="entry name" value="MONOACYLGLYCEROL LIPASE"/>
    <property type="match status" value="1"/>
</dbReference>
<sequence length="284" mass="30422">MERHTLTSDLDPAKAGSGLNAVPALLMLPGMLCNEQSWLAQQQALAPLLHSEVVRYPLSRCRSLTDMAAHVLEAAPSSFLLAGHSMGGRVALEILRLAPERVAGLCLIGTEHLPNPGGERGQQETAGRLALLETARRAGMRAMAEAWLPNLLPEARRQDASLVEAITQMMADHSAEQLQAYIEAGASRPDSTTLLSAITVPTLLIGGKQDRIRPLAILEDLHRLVSGSTLLAIDGCGHMPMMEYPEPVNAAMREWVLRCLADNPSDPPAASGRPIRNASSTLSS</sequence>
<dbReference type="InterPro" id="IPR000073">
    <property type="entry name" value="AB_hydrolase_1"/>
</dbReference>
<evidence type="ECO:0000313" key="3">
    <source>
        <dbReference type="EMBL" id="NKF22249.1"/>
    </source>
</evidence>
<evidence type="ECO:0000259" key="2">
    <source>
        <dbReference type="Pfam" id="PF12697"/>
    </source>
</evidence>
<organism evidence="3 4">
    <name type="scientific">Solimonas marina</name>
    <dbReference type="NCBI Taxonomy" id="2714601"/>
    <lineage>
        <taxon>Bacteria</taxon>
        <taxon>Pseudomonadati</taxon>
        <taxon>Pseudomonadota</taxon>
        <taxon>Gammaproteobacteria</taxon>
        <taxon>Nevskiales</taxon>
        <taxon>Nevskiaceae</taxon>
        <taxon>Solimonas</taxon>
    </lineage>
</organism>
<dbReference type="RefSeq" id="WP_168147484.1">
    <property type="nucleotide sequence ID" value="NZ_JAAVXB010000003.1"/>
</dbReference>
<dbReference type="GO" id="GO:0016787">
    <property type="term" value="F:hydrolase activity"/>
    <property type="evidence" value="ECO:0007669"/>
    <property type="project" value="UniProtKB-KW"/>
</dbReference>
<accession>A0A969W9X3</accession>
<dbReference type="PRINTS" id="PR00111">
    <property type="entry name" value="ABHYDROLASE"/>
</dbReference>
<dbReference type="PANTHER" id="PTHR43798:SF29">
    <property type="entry name" value="AB HYDROLASE-1 DOMAIN-CONTAINING PROTEIN"/>
    <property type="match status" value="1"/>
</dbReference>
<dbReference type="Proteomes" id="UP000653472">
    <property type="component" value="Unassembled WGS sequence"/>
</dbReference>
<dbReference type="InterPro" id="IPR029058">
    <property type="entry name" value="AB_hydrolase_fold"/>
</dbReference>
<evidence type="ECO:0000313" key="4">
    <source>
        <dbReference type="Proteomes" id="UP000653472"/>
    </source>
</evidence>
<comment type="caution">
    <text evidence="3">The sequence shown here is derived from an EMBL/GenBank/DDBJ whole genome shotgun (WGS) entry which is preliminary data.</text>
</comment>
<feature type="region of interest" description="Disordered" evidence="1">
    <location>
        <begin position="265"/>
        <end position="284"/>
    </location>
</feature>
<dbReference type="Gene3D" id="3.40.50.1820">
    <property type="entry name" value="alpha/beta hydrolase"/>
    <property type="match status" value="1"/>
</dbReference>
<proteinExistence type="predicted"/>
<dbReference type="InterPro" id="IPR050266">
    <property type="entry name" value="AB_hydrolase_sf"/>
</dbReference>
<dbReference type="EMBL" id="JAAVXB010000003">
    <property type="protein sequence ID" value="NKF22249.1"/>
    <property type="molecule type" value="Genomic_DNA"/>
</dbReference>
<dbReference type="AlphaFoldDB" id="A0A969W9X3"/>
<keyword evidence="4" id="KW-1185">Reference proteome</keyword>
<gene>
    <name evidence="3" type="ORF">G7Y82_07955</name>
</gene>
<dbReference type="SUPFAM" id="SSF53474">
    <property type="entry name" value="alpha/beta-Hydrolases"/>
    <property type="match status" value="1"/>
</dbReference>
<feature type="domain" description="AB hydrolase-1" evidence="2">
    <location>
        <begin position="25"/>
        <end position="251"/>
    </location>
</feature>
<dbReference type="Pfam" id="PF12697">
    <property type="entry name" value="Abhydrolase_6"/>
    <property type="match status" value="1"/>
</dbReference>
<name>A0A969W9X3_9GAMM</name>
<evidence type="ECO:0000256" key="1">
    <source>
        <dbReference type="SAM" id="MobiDB-lite"/>
    </source>
</evidence>
<reference evidence="3" key="1">
    <citation type="submission" date="2020-03" db="EMBL/GenBank/DDBJ databases">
        <title>Solimonas marina sp. nov., isolated from deep seawater of the Pacific Ocean.</title>
        <authorList>
            <person name="Liu X."/>
            <person name="Lai Q."/>
            <person name="Sun F."/>
            <person name="Gai Y."/>
            <person name="Li G."/>
            <person name="Shao Z."/>
        </authorList>
    </citation>
    <scope>NUCLEOTIDE SEQUENCE</scope>
    <source>
        <strain evidence="3">C16B3</strain>
    </source>
</reference>
<keyword evidence="3" id="KW-0378">Hydrolase</keyword>
<protein>
    <submittedName>
        <fullName evidence="3">Alpha/beta hydrolase</fullName>
    </submittedName>
</protein>